<dbReference type="OrthoDB" id="141573at2157"/>
<dbReference type="AlphaFoldDB" id="A0A238WZP8"/>
<dbReference type="EMBL" id="FZNQ01000012">
    <property type="protein sequence ID" value="SNR52125.1"/>
    <property type="molecule type" value="Genomic_DNA"/>
</dbReference>
<feature type="transmembrane region" description="Helical" evidence="7">
    <location>
        <begin position="169"/>
        <end position="187"/>
    </location>
</feature>
<feature type="transmembrane region" description="Helical" evidence="7">
    <location>
        <begin position="114"/>
        <end position="135"/>
    </location>
</feature>
<comment type="subcellular location">
    <subcellularLocation>
        <location evidence="1">Cell membrane</location>
        <topology evidence="1">Multi-pass membrane protein</topology>
    </subcellularLocation>
</comment>
<organism evidence="8 9">
    <name type="scientific">Halorubrum vacuolatum</name>
    <name type="common">Natronobacterium vacuolatum</name>
    <dbReference type="NCBI Taxonomy" id="63740"/>
    <lineage>
        <taxon>Archaea</taxon>
        <taxon>Methanobacteriati</taxon>
        <taxon>Methanobacteriota</taxon>
        <taxon>Stenosarchaea group</taxon>
        <taxon>Halobacteria</taxon>
        <taxon>Halobacteriales</taxon>
        <taxon>Haloferacaceae</taxon>
        <taxon>Halorubrum</taxon>
    </lineage>
</organism>
<keyword evidence="6 7" id="KW-0472">Membrane</keyword>
<keyword evidence="5 7" id="KW-1133">Transmembrane helix</keyword>
<evidence type="ECO:0000256" key="3">
    <source>
        <dbReference type="ARBA" id="ARBA00022475"/>
    </source>
</evidence>
<gene>
    <name evidence="8" type="ORF">SAMN06264855_1121</name>
</gene>
<keyword evidence="4 7" id="KW-0812">Transmembrane</keyword>
<feature type="transmembrane region" description="Helical" evidence="7">
    <location>
        <begin position="476"/>
        <end position="496"/>
    </location>
</feature>
<sequence length="620" mass="66623">MTDKDGGIQAELFHADTDHEAGGNNIQKFGFDINPPVFFIASGLILLFIVLSLAFPDQAGTAYGDAREWVSEMFDWLFILAANAFIVFMVGLAISKYGSIRLGGVDGEQEFSDISWIAMLFSAGMGIGLMFFGVAEPVFHFYDPHLGATGGSEGAVDVALAVSLFHWGFHPWAIYALVALGLGFFSYNRGLPLTFRSVFWPVLGERIYGWPGHIIDILTIFATLFGLVTSLGLGALQINRGLEFLGGSIGFFPAVPFSGGVQVGIVLFITLLATGSVYLGLEKGIRRLSNLNLSLMLLLLGAVFVLGPTLTILGMIPQGIGAYLGNFFELSFFAGQGDAFSGSPSYAGAGDAFLVDWTVFYWAWWISWSPFVGMFIARISKGRTIREFIGGVMLIPVMFSFAWFGAMGGSALSMERGGETVGTLGGVGEFYDADGELTGAWEELWAGPISEEIWALAFAEDTAMFAMFNELPGTEILSILAIILVTTFFVTSTDSGSLVLEHLSTGGKHTTGATGRVFWAVAEGAVAIAILLAAGADALAGLQAAAIVTGLPFAFILIFMMFSVYQGLRKEYRILNSDRFQERIDEMVDSGDIVVESDRGQVITEVSRTDDGSTVSETDD</sequence>
<keyword evidence="9" id="KW-1185">Reference proteome</keyword>
<name>A0A238WZP8_HALVU</name>
<evidence type="ECO:0000313" key="9">
    <source>
        <dbReference type="Proteomes" id="UP000198397"/>
    </source>
</evidence>
<dbReference type="InterPro" id="IPR018093">
    <property type="entry name" value="BCCT_CS"/>
</dbReference>
<feature type="transmembrane region" description="Helical" evidence="7">
    <location>
        <begin position="214"/>
        <end position="239"/>
    </location>
</feature>
<dbReference type="PANTHER" id="PTHR30047:SF7">
    <property type="entry name" value="HIGH-AFFINITY CHOLINE TRANSPORT PROTEIN"/>
    <property type="match status" value="1"/>
</dbReference>
<feature type="transmembrane region" description="Helical" evidence="7">
    <location>
        <begin position="542"/>
        <end position="565"/>
    </location>
</feature>
<evidence type="ECO:0000313" key="8">
    <source>
        <dbReference type="EMBL" id="SNR52125.1"/>
    </source>
</evidence>
<feature type="transmembrane region" description="Helical" evidence="7">
    <location>
        <begin position="517"/>
        <end position="536"/>
    </location>
</feature>
<dbReference type="PROSITE" id="PS01303">
    <property type="entry name" value="BCCT"/>
    <property type="match status" value="1"/>
</dbReference>
<keyword evidence="2" id="KW-0813">Transport</keyword>
<feature type="transmembrane region" description="Helical" evidence="7">
    <location>
        <begin position="359"/>
        <end position="376"/>
    </location>
</feature>
<evidence type="ECO:0000256" key="1">
    <source>
        <dbReference type="ARBA" id="ARBA00004651"/>
    </source>
</evidence>
<evidence type="ECO:0000256" key="5">
    <source>
        <dbReference type="ARBA" id="ARBA00022989"/>
    </source>
</evidence>
<proteinExistence type="predicted"/>
<evidence type="ECO:0000256" key="6">
    <source>
        <dbReference type="ARBA" id="ARBA00023136"/>
    </source>
</evidence>
<feature type="transmembrane region" description="Helical" evidence="7">
    <location>
        <begin position="259"/>
        <end position="281"/>
    </location>
</feature>
<dbReference type="GO" id="GO:0005886">
    <property type="term" value="C:plasma membrane"/>
    <property type="evidence" value="ECO:0007669"/>
    <property type="project" value="UniProtKB-SubCell"/>
</dbReference>
<feature type="transmembrane region" description="Helical" evidence="7">
    <location>
        <begin position="388"/>
        <end position="406"/>
    </location>
</feature>
<feature type="transmembrane region" description="Helical" evidence="7">
    <location>
        <begin position="37"/>
        <end position="56"/>
    </location>
</feature>
<dbReference type="GO" id="GO:0022857">
    <property type="term" value="F:transmembrane transporter activity"/>
    <property type="evidence" value="ECO:0007669"/>
    <property type="project" value="InterPro"/>
</dbReference>
<dbReference type="RefSeq" id="WP_089385158.1">
    <property type="nucleotide sequence ID" value="NZ_FZNQ01000012.1"/>
</dbReference>
<dbReference type="PANTHER" id="PTHR30047">
    <property type="entry name" value="HIGH-AFFINITY CHOLINE TRANSPORT PROTEIN-RELATED"/>
    <property type="match status" value="1"/>
</dbReference>
<dbReference type="Proteomes" id="UP000198397">
    <property type="component" value="Unassembled WGS sequence"/>
</dbReference>
<reference evidence="8 9" key="1">
    <citation type="submission" date="2017-06" db="EMBL/GenBank/DDBJ databases">
        <authorList>
            <person name="Kim H.J."/>
            <person name="Triplett B.A."/>
        </authorList>
    </citation>
    <scope>NUCLEOTIDE SEQUENCE [LARGE SCALE GENOMIC DNA]</scope>
    <source>
        <strain evidence="8 9">DSM 8800</strain>
    </source>
</reference>
<dbReference type="InterPro" id="IPR000060">
    <property type="entry name" value="BCCT_transptr"/>
</dbReference>
<accession>A0A238WZP8</accession>
<evidence type="ECO:0000256" key="2">
    <source>
        <dbReference type="ARBA" id="ARBA00022448"/>
    </source>
</evidence>
<feature type="transmembrane region" description="Helical" evidence="7">
    <location>
        <begin position="76"/>
        <end position="94"/>
    </location>
</feature>
<protein>
    <submittedName>
        <fullName evidence="8">Choline/glycine/proline betaine transport protein</fullName>
    </submittedName>
</protein>
<evidence type="ECO:0000256" key="4">
    <source>
        <dbReference type="ARBA" id="ARBA00022692"/>
    </source>
</evidence>
<feature type="transmembrane region" description="Helical" evidence="7">
    <location>
        <begin position="293"/>
        <end position="316"/>
    </location>
</feature>
<keyword evidence="3" id="KW-1003">Cell membrane</keyword>
<dbReference type="Pfam" id="PF02028">
    <property type="entry name" value="BCCT"/>
    <property type="match status" value="1"/>
</dbReference>
<evidence type="ECO:0000256" key="7">
    <source>
        <dbReference type="SAM" id="Phobius"/>
    </source>
</evidence>